<dbReference type="EMBL" id="BGPR01000152">
    <property type="protein sequence ID" value="GBL99892.1"/>
    <property type="molecule type" value="Genomic_DNA"/>
</dbReference>
<dbReference type="AlphaFoldDB" id="A0A4Y2C693"/>
<gene>
    <name evidence="1" type="ORF">AVEN_19403_1</name>
</gene>
<protein>
    <submittedName>
        <fullName evidence="1">Uncharacterized protein</fullName>
    </submittedName>
</protein>
<accession>A0A4Y2C693</accession>
<evidence type="ECO:0000313" key="2">
    <source>
        <dbReference type="Proteomes" id="UP000499080"/>
    </source>
</evidence>
<name>A0A4Y2C693_ARAVE</name>
<evidence type="ECO:0000313" key="1">
    <source>
        <dbReference type="EMBL" id="GBL99892.1"/>
    </source>
</evidence>
<comment type="caution">
    <text evidence="1">The sequence shown here is derived from an EMBL/GenBank/DDBJ whole genome shotgun (WGS) entry which is preliminary data.</text>
</comment>
<sequence>MHLFEFKGLSYCCWLQQSDLYDSSKITTTLATFNFESFRTSDNVIPESNSTRLLENRYLRRKEDNPLLGQAIHTNVFVWQVTALYSSLNIYMDNLFNDLSIPLHVLSQIKA</sequence>
<reference evidence="1 2" key="1">
    <citation type="journal article" date="2019" name="Sci. Rep.">
        <title>Orb-weaving spider Araneus ventricosus genome elucidates the spidroin gene catalogue.</title>
        <authorList>
            <person name="Kono N."/>
            <person name="Nakamura H."/>
            <person name="Ohtoshi R."/>
            <person name="Moran D.A.P."/>
            <person name="Shinohara A."/>
            <person name="Yoshida Y."/>
            <person name="Fujiwara M."/>
            <person name="Mori M."/>
            <person name="Tomita M."/>
            <person name="Arakawa K."/>
        </authorList>
    </citation>
    <scope>NUCLEOTIDE SEQUENCE [LARGE SCALE GENOMIC DNA]</scope>
</reference>
<proteinExistence type="predicted"/>
<organism evidence="1 2">
    <name type="scientific">Araneus ventricosus</name>
    <name type="common">Orbweaver spider</name>
    <name type="synonym">Epeira ventricosa</name>
    <dbReference type="NCBI Taxonomy" id="182803"/>
    <lineage>
        <taxon>Eukaryota</taxon>
        <taxon>Metazoa</taxon>
        <taxon>Ecdysozoa</taxon>
        <taxon>Arthropoda</taxon>
        <taxon>Chelicerata</taxon>
        <taxon>Arachnida</taxon>
        <taxon>Araneae</taxon>
        <taxon>Araneomorphae</taxon>
        <taxon>Entelegynae</taxon>
        <taxon>Araneoidea</taxon>
        <taxon>Araneidae</taxon>
        <taxon>Araneus</taxon>
    </lineage>
</organism>
<dbReference type="Proteomes" id="UP000499080">
    <property type="component" value="Unassembled WGS sequence"/>
</dbReference>
<keyword evidence="2" id="KW-1185">Reference proteome</keyword>